<sequence length="153" mass="16524">MNVGKRVATLSRSIRPVLALVALFLGLLGMHTLGVDHHVPDTTHLMSVVSTEQSHLPYTAPFSTQHTLFAPSGQQSVDSYPSSLESGSLTGLETAMLGMCVLGLAVGAFCFYIRPTSCRPNPGRGLTAPPALWVPRERIYRPPSLVQLSISRR</sequence>
<comment type="caution">
    <text evidence="2">The sequence shown here is derived from an EMBL/GenBank/DDBJ whole genome shotgun (WGS) entry which is preliminary data.</text>
</comment>
<evidence type="ECO:0000256" key="1">
    <source>
        <dbReference type="SAM" id="Phobius"/>
    </source>
</evidence>
<gene>
    <name evidence="2" type="ORF">GCM10025778_32530</name>
</gene>
<keyword evidence="1" id="KW-0812">Transmembrane</keyword>
<organism evidence="2 3">
    <name type="scientific">Paeniglutamicibacter antarcticus</name>
    <dbReference type="NCBI Taxonomy" id="494023"/>
    <lineage>
        <taxon>Bacteria</taxon>
        <taxon>Bacillati</taxon>
        <taxon>Actinomycetota</taxon>
        <taxon>Actinomycetes</taxon>
        <taxon>Micrococcales</taxon>
        <taxon>Micrococcaceae</taxon>
        <taxon>Paeniglutamicibacter</taxon>
    </lineage>
</organism>
<keyword evidence="1" id="KW-0472">Membrane</keyword>
<evidence type="ECO:0000313" key="3">
    <source>
        <dbReference type="Proteomes" id="UP001501257"/>
    </source>
</evidence>
<reference evidence="3" key="1">
    <citation type="journal article" date="2019" name="Int. J. Syst. Evol. Microbiol.">
        <title>The Global Catalogue of Microorganisms (GCM) 10K type strain sequencing project: providing services to taxonomists for standard genome sequencing and annotation.</title>
        <authorList>
            <consortium name="The Broad Institute Genomics Platform"/>
            <consortium name="The Broad Institute Genome Sequencing Center for Infectious Disease"/>
            <person name="Wu L."/>
            <person name="Ma J."/>
        </authorList>
    </citation>
    <scope>NUCLEOTIDE SEQUENCE [LARGE SCALE GENOMIC DNA]</scope>
    <source>
        <strain evidence="3">JCM 18952</strain>
    </source>
</reference>
<keyword evidence="1" id="KW-1133">Transmembrane helix</keyword>
<evidence type="ECO:0000313" key="2">
    <source>
        <dbReference type="EMBL" id="GAA5228714.1"/>
    </source>
</evidence>
<dbReference type="Proteomes" id="UP001501257">
    <property type="component" value="Unassembled WGS sequence"/>
</dbReference>
<proteinExistence type="predicted"/>
<dbReference type="EMBL" id="BAABLK010000087">
    <property type="protein sequence ID" value="GAA5228714.1"/>
    <property type="molecule type" value="Genomic_DNA"/>
</dbReference>
<protein>
    <submittedName>
        <fullName evidence="2">Uncharacterized protein</fullName>
    </submittedName>
</protein>
<accession>A0ABP9TU99</accession>
<keyword evidence="3" id="KW-1185">Reference proteome</keyword>
<feature type="transmembrane region" description="Helical" evidence="1">
    <location>
        <begin position="94"/>
        <end position="113"/>
    </location>
</feature>
<name>A0ABP9TU99_9MICC</name>